<name>A0ABY4TRN9_9SPHN</name>
<dbReference type="Proteomes" id="UP001055580">
    <property type="component" value="Chromosome"/>
</dbReference>
<evidence type="ECO:0000313" key="3">
    <source>
        <dbReference type="Proteomes" id="UP001055580"/>
    </source>
</evidence>
<dbReference type="SUPFAM" id="SSF52540">
    <property type="entry name" value="P-loop containing nucleoside triphosphate hydrolases"/>
    <property type="match status" value="1"/>
</dbReference>
<evidence type="ECO:0000259" key="1">
    <source>
        <dbReference type="SMART" id="SM00382"/>
    </source>
</evidence>
<dbReference type="Gene3D" id="3.40.50.300">
    <property type="entry name" value="P-loop containing nucleotide triphosphate hydrolases"/>
    <property type="match status" value="1"/>
</dbReference>
<dbReference type="SMART" id="SM00382">
    <property type="entry name" value="AAA"/>
    <property type="match status" value="1"/>
</dbReference>
<accession>A0ABY4TRN9</accession>
<reference evidence="2" key="1">
    <citation type="submission" date="2022-05" db="EMBL/GenBank/DDBJ databases">
        <title>Sphingomonas sp. strain RMG20 Genome sequencing and assembly.</title>
        <authorList>
            <person name="Kim I."/>
        </authorList>
    </citation>
    <scope>NUCLEOTIDE SEQUENCE</scope>
    <source>
        <strain evidence="2">RMG20</strain>
    </source>
</reference>
<gene>
    <name evidence="2" type="ORF">M9980_10885</name>
</gene>
<feature type="domain" description="AAA+ ATPase" evidence="1">
    <location>
        <begin position="51"/>
        <end position="204"/>
    </location>
</feature>
<evidence type="ECO:0000313" key="2">
    <source>
        <dbReference type="EMBL" id="URW75060.1"/>
    </source>
</evidence>
<protein>
    <submittedName>
        <fullName evidence="2">TniB family NTP-binding protein</fullName>
    </submittedName>
</protein>
<dbReference type="InterPro" id="IPR027417">
    <property type="entry name" value="P-loop_NTPase"/>
</dbReference>
<keyword evidence="3" id="KW-1185">Reference proteome</keyword>
<proteinExistence type="predicted"/>
<dbReference type="Pfam" id="PF05621">
    <property type="entry name" value="TniB"/>
    <property type="match status" value="1"/>
</dbReference>
<sequence length="301" mass="32616">MTEKASERAARIGAARAEFDGIVVDYPPTTAAIETIEELRVATRLRPASTPCGGILLNAPIGTGKTSTVRQAATYAASTAPEGNTPILLVEMPTAGSTDSVPSAILGALGHARPDLGKPAARWLRAVADMRARGVEILVFDEFNRANRRPTMSRPIATSIREHIMDAGVAAVVFVGTADAAVVLDQCPELLDRLEGEIDLSPLEWCDEEDRELFTDFVKDIDQALVDKRLLDEHSGLGKAKVAQRLCEASRGRLRPLMRIVRGAMAIAMKRDGTSISVADLHDATEDYAKRFRMIERNPFA</sequence>
<dbReference type="InterPro" id="IPR003593">
    <property type="entry name" value="AAA+_ATPase"/>
</dbReference>
<organism evidence="2 3">
    <name type="scientific">Sphingomonas donggukensis</name>
    <dbReference type="NCBI Taxonomy" id="2949093"/>
    <lineage>
        <taxon>Bacteria</taxon>
        <taxon>Pseudomonadati</taxon>
        <taxon>Pseudomonadota</taxon>
        <taxon>Alphaproteobacteria</taxon>
        <taxon>Sphingomonadales</taxon>
        <taxon>Sphingomonadaceae</taxon>
        <taxon>Sphingomonas</taxon>
    </lineage>
</organism>
<dbReference type="RefSeq" id="WP_250750598.1">
    <property type="nucleotide sequence ID" value="NZ_CP098401.1"/>
</dbReference>
<dbReference type="InterPro" id="IPR008868">
    <property type="entry name" value="TniB"/>
</dbReference>
<dbReference type="EMBL" id="CP098401">
    <property type="protein sequence ID" value="URW75060.1"/>
    <property type="molecule type" value="Genomic_DNA"/>
</dbReference>